<evidence type="ECO:0000256" key="1">
    <source>
        <dbReference type="ARBA" id="ARBA00001936"/>
    </source>
</evidence>
<evidence type="ECO:0000313" key="10">
    <source>
        <dbReference type="Proteomes" id="UP001529369"/>
    </source>
</evidence>
<evidence type="ECO:0000256" key="2">
    <source>
        <dbReference type="ARBA" id="ARBA00001946"/>
    </source>
</evidence>
<gene>
    <name evidence="9" type="ORF">QWZ14_11200</name>
</gene>
<dbReference type="PANTHER" id="PTHR12318:SF0">
    <property type="entry name" value="ACYL-COENZYME A DIPHOSPHATASE NUDT19"/>
    <property type="match status" value="1"/>
</dbReference>
<keyword evidence="10" id="KW-1185">Reference proteome</keyword>
<evidence type="ECO:0000259" key="8">
    <source>
        <dbReference type="PROSITE" id="PS51462"/>
    </source>
</evidence>
<keyword evidence="3" id="KW-0479">Metal-binding</keyword>
<dbReference type="Proteomes" id="UP001529369">
    <property type="component" value="Unassembled WGS sequence"/>
</dbReference>
<evidence type="ECO:0000256" key="3">
    <source>
        <dbReference type="ARBA" id="ARBA00022723"/>
    </source>
</evidence>
<dbReference type="PANTHER" id="PTHR12318">
    <property type="entry name" value="TESTOSTERONE-REGULATED PROTEIN RP2"/>
    <property type="match status" value="1"/>
</dbReference>
<dbReference type="InterPro" id="IPR015797">
    <property type="entry name" value="NUDIX_hydrolase-like_dom_sf"/>
</dbReference>
<dbReference type="PROSITE" id="PS51462">
    <property type="entry name" value="NUDIX"/>
    <property type="match status" value="1"/>
</dbReference>
<dbReference type="SUPFAM" id="SSF55811">
    <property type="entry name" value="Nudix"/>
    <property type="match status" value="1"/>
</dbReference>
<organism evidence="9 10">
    <name type="scientific">Paeniroseomonas aquatica</name>
    <dbReference type="NCBI Taxonomy" id="373043"/>
    <lineage>
        <taxon>Bacteria</taxon>
        <taxon>Pseudomonadati</taxon>
        <taxon>Pseudomonadota</taxon>
        <taxon>Alphaproteobacteria</taxon>
        <taxon>Acetobacterales</taxon>
        <taxon>Acetobacteraceae</taxon>
        <taxon>Paeniroseomonas</taxon>
    </lineage>
</organism>
<dbReference type="CDD" id="cd18870">
    <property type="entry name" value="NUDIX_AcylCoAdiphos_Nudt19"/>
    <property type="match status" value="1"/>
</dbReference>
<proteinExistence type="predicted"/>
<evidence type="ECO:0000256" key="6">
    <source>
        <dbReference type="ARBA" id="ARBA00023211"/>
    </source>
</evidence>
<dbReference type="InterPro" id="IPR000086">
    <property type="entry name" value="NUDIX_hydrolase_dom"/>
</dbReference>
<dbReference type="EMBL" id="JAUFPN010000125">
    <property type="protein sequence ID" value="MDN3564928.1"/>
    <property type="molecule type" value="Genomic_DNA"/>
</dbReference>
<keyword evidence="6" id="KW-0464">Manganese</keyword>
<comment type="cofactor">
    <cofactor evidence="1">
        <name>Mn(2+)</name>
        <dbReference type="ChEBI" id="CHEBI:29035"/>
    </cofactor>
</comment>
<feature type="domain" description="Nudix hydrolase" evidence="8">
    <location>
        <begin position="31"/>
        <end position="203"/>
    </location>
</feature>
<dbReference type="InterPro" id="IPR039121">
    <property type="entry name" value="NUDT19"/>
</dbReference>
<protein>
    <submittedName>
        <fullName evidence="9">NUDIX domain-containing protein</fullName>
    </submittedName>
</protein>
<dbReference type="RefSeq" id="WP_290316741.1">
    <property type="nucleotide sequence ID" value="NZ_JAUFPN010000125.1"/>
</dbReference>
<evidence type="ECO:0000256" key="7">
    <source>
        <dbReference type="SAM" id="MobiDB-lite"/>
    </source>
</evidence>
<comment type="caution">
    <text evidence="9">The sequence shown here is derived from an EMBL/GenBank/DDBJ whole genome shotgun (WGS) entry which is preliminary data.</text>
</comment>
<name>A0ABT8A5W9_9PROT</name>
<keyword evidence="4" id="KW-0378">Hydrolase</keyword>
<keyword evidence="5" id="KW-0460">Magnesium</keyword>
<reference evidence="10" key="1">
    <citation type="journal article" date="2019" name="Int. J. Syst. Evol. Microbiol.">
        <title>The Global Catalogue of Microorganisms (GCM) 10K type strain sequencing project: providing services to taxonomists for standard genome sequencing and annotation.</title>
        <authorList>
            <consortium name="The Broad Institute Genomics Platform"/>
            <consortium name="The Broad Institute Genome Sequencing Center for Infectious Disease"/>
            <person name="Wu L."/>
            <person name="Ma J."/>
        </authorList>
    </citation>
    <scope>NUCLEOTIDE SEQUENCE [LARGE SCALE GENOMIC DNA]</scope>
    <source>
        <strain evidence="10">CECT 7131</strain>
    </source>
</reference>
<comment type="cofactor">
    <cofactor evidence="2">
        <name>Mg(2+)</name>
        <dbReference type="ChEBI" id="CHEBI:18420"/>
    </cofactor>
</comment>
<dbReference type="Pfam" id="PF00293">
    <property type="entry name" value="NUDIX"/>
    <property type="match status" value="1"/>
</dbReference>
<evidence type="ECO:0000313" key="9">
    <source>
        <dbReference type="EMBL" id="MDN3564928.1"/>
    </source>
</evidence>
<feature type="region of interest" description="Disordered" evidence="7">
    <location>
        <begin position="1"/>
        <end position="30"/>
    </location>
</feature>
<sequence length="231" mass="25293">MTEHSGAIEHPTDDNPGGPAEARRAATRSVTPRNAASLILWRQAAAGPEVLMGLRHASHRFMPNVLVFPGGRVDRPDHRAAALSELPDFTRACLERQAAPSLARAIGIAAARELHEETGLVLGRMDGHRLLPELGVVEYLCRAVTPPNRFRRFNARFLIAPGEAAQGALKGSGELEELRYFSFEEAFGHKIATITAKVLAEFQAWLALSPAEREVRALVCFRGMDSRTAER</sequence>
<dbReference type="Gene3D" id="3.90.79.10">
    <property type="entry name" value="Nucleoside Triphosphate Pyrophosphohydrolase"/>
    <property type="match status" value="2"/>
</dbReference>
<evidence type="ECO:0000256" key="5">
    <source>
        <dbReference type="ARBA" id="ARBA00022842"/>
    </source>
</evidence>
<evidence type="ECO:0000256" key="4">
    <source>
        <dbReference type="ARBA" id="ARBA00022801"/>
    </source>
</evidence>
<feature type="compositionally biased region" description="Basic and acidic residues" evidence="7">
    <location>
        <begin position="1"/>
        <end position="13"/>
    </location>
</feature>
<accession>A0ABT8A5W9</accession>